<comment type="caution">
    <text evidence="1">The sequence shown here is derived from an EMBL/GenBank/DDBJ whole genome shotgun (WGS) entry which is preliminary data.</text>
</comment>
<gene>
    <name evidence="1" type="ORF">DDQ50_05235</name>
</gene>
<evidence type="ECO:0008006" key="3">
    <source>
        <dbReference type="Google" id="ProtNLM"/>
    </source>
</evidence>
<dbReference type="OrthoDB" id="9815339at2"/>
<dbReference type="AlphaFoldDB" id="A0A2V1HX68"/>
<evidence type="ECO:0000313" key="1">
    <source>
        <dbReference type="EMBL" id="PVZ95869.1"/>
    </source>
</evidence>
<evidence type="ECO:0000313" key="2">
    <source>
        <dbReference type="Proteomes" id="UP000244893"/>
    </source>
</evidence>
<dbReference type="RefSeq" id="WP_116755603.1">
    <property type="nucleotide sequence ID" value="NZ_JBHUEX010000001.1"/>
</dbReference>
<dbReference type="InterPro" id="IPR007739">
    <property type="entry name" value="RgpF"/>
</dbReference>
<proteinExistence type="predicted"/>
<reference evidence="1 2" key="1">
    <citation type="submission" date="2018-05" db="EMBL/GenBank/DDBJ databases">
        <title>Amnibacterium sp. M8JJ-5, whole genome shotgun sequence.</title>
        <authorList>
            <person name="Tuo L."/>
        </authorList>
    </citation>
    <scope>NUCLEOTIDE SEQUENCE [LARGE SCALE GENOMIC DNA]</scope>
    <source>
        <strain evidence="1 2">M8JJ-5</strain>
    </source>
</reference>
<keyword evidence="2" id="KW-1185">Reference proteome</keyword>
<name>A0A2V1HX68_9MICO</name>
<sequence length="617" mass="67294">MSDLTTTPPTGPTAFPADGRRLVIYVFFDPQGVVDDFVPFALDALRAHSAHLLVVVNGTVEEAGHRVLMAHSDTVLVRENQGFDIWAEKHAIDHLGDAIAEYDEVVLTNDTWYGPVREFAPVFEKMDARALDFWGMTEHPAEAAIPGVSAALPRHLQSFWIAARRSMISSDAWRDYWRDLPPMNSYWDAVSLHELRFTEHFENAGFTSGTAFPAEPYGPGNASILLADVLIADGCPLLKRRIFHHYPAYFHRHAVIGRWTLQEVARHGVYPLRLAMSNLARTTAPEVLNADAGLLEVLPDVDTGFDRVRPPHLLAVIHAEDTESLDDALRRLGSLPIPYDLVVTTSAAVAEEAAARLARGTVPGNVEVVVADDSASATESVLDACRDLIAQQDYDLVLAVNATALSRHDPRFNSDRYRARHALDSLLGSPGHASNVLALFQAESTLGIVLPPTVGIGSPEPTQQVDFGRLGALRERLDIRVPSDGEYPLAPDAGSWIARPAALRLLLSDEELVGSGVGSHLLGSVLVPAAAQLGFHHRTVLDPRQASISHTSLEYKVDQLGSSTWGYPLDQIQMLQRVGLRGGAGLRALAKTYLSLNHPGVAGRLMGLRNRVRGGRR</sequence>
<dbReference type="EMBL" id="QEOP01000001">
    <property type="protein sequence ID" value="PVZ95869.1"/>
    <property type="molecule type" value="Genomic_DNA"/>
</dbReference>
<protein>
    <recommendedName>
        <fullName evidence="3">Lipopolysaccharide biosynthesis protein</fullName>
    </recommendedName>
</protein>
<dbReference type="Proteomes" id="UP000244893">
    <property type="component" value="Unassembled WGS sequence"/>
</dbReference>
<dbReference type="Pfam" id="PF05045">
    <property type="entry name" value="RgpF"/>
    <property type="match status" value="1"/>
</dbReference>
<organism evidence="1 2">
    <name type="scientific">Amnibacterium flavum</name>
    <dbReference type="NCBI Taxonomy" id="2173173"/>
    <lineage>
        <taxon>Bacteria</taxon>
        <taxon>Bacillati</taxon>
        <taxon>Actinomycetota</taxon>
        <taxon>Actinomycetes</taxon>
        <taxon>Micrococcales</taxon>
        <taxon>Microbacteriaceae</taxon>
        <taxon>Amnibacterium</taxon>
    </lineage>
</organism>
<accession>A0A2V1HX68</accession>